<comment type="caution">
    <text evidence="1">The sequence shown here is derived from an EMBL/GenBank/DDBJ whole genome shotgun (WGS) entry which is preliminary data.</text>
</comment>
<reference evidence="1 2" key="1">
    <citation type="submission" date="2016-07" db="EMBL/GenBank/DDBJ databases">
        <title>Pervasive Adenine N6-methylation of Active Genes in Fungi.</title>
        <authorList>
            <consortium name="DOE Joint Genome Institute"/>
            <person name="Mondo S.J."/>
            <person name="Dannebaum R.O."/>
            <person name="Kuo R.C."/>
            <person name="Labutti K."/>
            <person name="Haridas S."/>
            <person name="Kuo A."/>
            <person name="Salamov A."/>
            <person name="Ahrendt S.R."/>
            <person name="Lipzen A."/>
            <person name="Sullivan W."/>
            <person name="Andreopoulos W.B."/>
            <person name="Clum A."/>
            <person name="Lindquist E."/>
            <person name="Daum C."/>
            <person name="Ramamoorthy G.K."/>
            <person name="Gryganskyi A."/>
            <person name="Culley D."/>
            <person name="Magnuson J.K."/>
            <person name="James T.Y."/>
            <person name="O'Malley M.A."/>
            <person name="Stajich J.E."/>
            <person name="Spatafora J.W."/>
            <person name="Visel A."/>
            <person name="Grigoriev I.V."/>
        </authorList>
    </citation>
    <scope>NUCLEOTIDE SEQUENCE [LARGE SCALE GENOMIC DNA]</scope>
    <source>
        <strain evidence="1 2">CBS 129021</strain>
    </source>
</reference>
<evidence type="ECO:0000313" key="2">
    <source>
        <dbReference type="Proteomes" id="UP000193689"/>
    </source>
</evidence>
<name>A0A1Y2DGZ5_9PEZI</name>
<dbReference type="GeneID" id="63780605"/>
<accession>A0A1Y2DGZ5</accession>
<keyword evidence="2" id="KW-1185">Reference proteome</keyword>
<dbReference type="AlphaFoldDB" id="A0A1Y2DGZ5"/>
<organism evidence="1 2">
    <name type="scientific">Pseudomassariella vexata</name>
    <dbReference type="NCBI Taxonomy" id="1141098"/>
    <lineage>
        <taxon>Eukaryota</taxon>
        <taxon>Fungi</taxon>
        <taxon>Dikarya</taxon>
        <taxon>Ascomycota</taxon>
        <taxon>Pezizomycotina</taxon>
        <taxon>Sordariomycetes</taxon>
        <taxon>Xylariomycetidae</taxon>
        <taxon>Amphisphaeriales</taxon>
        <taxon>Pseudomassariaceae</taxon>
        <taxon>Pseudomassariella</taxon>
    </lineage>
</organism>
<protein>
    <submittedName>
        <fullName evidence="1">Uncharacterized protein</fullName>
    </submittedName>
</protein>
<dbReference type="Proteomes" id="UP000193689">
    <property type="component" value="Unassembled WGS sequence"/>
</dbReference>
<sequence length="180" mass="20464">METERIAQDAVQNWPYQYSAVPQRPDRPPQPPMTSNILSKLNYTTKPLKFGEIAIPIHFNTSDAHNTLFMILDPDQPPSTREFVARIADLIPKLGLERFLPHFQTAEEQLCEMIRMENVQFVWSFGDDHGRSRRAGGPRVGTTVLAQLDDEGLRVCLQAFIARGERDHVYVDVAFSSVVL</sequence>
<dbReference type="InParanoid" id="A0A1Y2DGZ5"/>
<gene>
    <name evidence="1" type="ORF">BCR38DRAFT_489425</name>
</gene>
<dbReference type="RefSeq" id="XP_040711424.1">
    <property type="nucleotide sequence ID" value="XM_040864393.1"/>
</dbReference>
<evidence type="ECO:0000313" key="1">
    <source>
        <dbReference type="EMBL" id="ORY58507.1"/>
    </source>
</evidence>
<dbReference type="EMBL" id="MCFJ01000016">
    <property type="protein sequence ID" value="ORY58507.1"/>
    <property type="molecule type" value="Genomic_DNA"/>
</dbReference>
<proteinExistence type="predicted"/>